<dbReference type="AlphaFoldDB" id="A0A8X7MKQ5"/>
<feature type="region of interest" description="Disordered" evidence="1">
    <location>
        <begin position="1"/>
        <end position="102"/>
    </location>
</feature>
<proteinExistence type="predicted"/>
<feature type="compositionally biased region" description="Acidic residues" evidence="1">
    <location>
        <begin position="29"/>
        <end position="38"/>
    </location>
</feature>
<dbReference type="EMBL" id="LWDE02001603">
    <property type="protein sequence ID" value="KAE8239777.1"/>
    <property type="molecule type" value="Genomic_DNA"/>
</dbReference>
<comment type="caution">
    <text evidence="2">The sequence shown here is derived from an EMBL/GenBank/DDBJ whole genome shotgun (WGS) entry which is preliminary data.</text>
</comment>
<protein>
    <submittedName>
        <fullName evidence="2">Uncharacterized protein</fullName>
    </submittedName>
</protein>
<dbReference type="Pfam" id="PF02992">
    <property type="entry name" value="Transposase_21"/>
    <property type="match status" value="1"/>
</dbReference>
<evidence type="ECO:0000313" key="2">
    <source>
        <dbReference type="EMBL" id="KAE8239777.1"/>
    </source>
</evidence>
<evidence type="ECO:0000313" key="3">
    <source>
        <dbReference type="Proteomes" id="UP000077684"/>
    </source>
</evidence>
<reference evidence="2" key="2">
    <citation type="journal article" date="2019" name="IMA Fungus">
        <title>Genome sequencing and comparison of five Tilletia species to identify candidate genes for the detection of regulated species infecting wheat.</title>
        <authorList>
            <person name="Nguyen H.D.T."/>
            <person name="Sultana T."/>
            <person name="Kesanakurti P."/>
            <person name="Hambleton S."/>
        </authorList>
    </citation>
    <scope>NUCLEOTIDE SEQUENCE</scope>
    <source>
        <strain evidence="2">DAOMC 236426</strain>
    </source>
</reference>
<evidence type="ECO:0000256" key="1">
    <source>
        <dbReference type="SAM" id="MobiDB-lite"/>
    </source>
</evidence>
<gene>
    <name evidence="2" type="ORF">A4X06_0g8052</name>
</gene>
<name>A0A8X7MKQ5_9BASI</name>
<organism evidence="2 3">
    <name type="scientific">Tilletia controversa</name>
    <name type="common">dwarf bunt fungus</name>
    <dbReference type="NCBI Taxonomy" id="13291"/>
    <lineage>
        <taxon>Eukaryota</taxon>
        <taxon>Fungi</taxon>
        <taxon>Dikarya</taxon>
        <taxon>Basidiomycota</taxon>
        <taxon>Ustilaginomycotina</taxon>
        <taxon>Exobasidiomycetes</taxon>
        <taxon>Tilletiales</taxon>
        <taxon>Tilletiaceae</taxon>
        <taxon>Tilletia</taxon>
    </lineage>
</organism>
<reference evidence="2" key="1">
    <citation type="submission" date="2016-04" db="EMBL/GenBank/DDBJ databases">
        <authorList>
            <person name="Nguyen H.D."/>
            <person name="Samba Siva P."/>
            <person name="Cullis J."/>
            <person name="Levesque C.A."/>
            <person name="Hambleton S."/>
        </authorList>
    </citation>
    <scope>NUCLEOTIDE SEQUENCE</scope>
    <source>
        <strain evidence="2">DAOMC 236426</strain>
    </source>
</reference>
<keyword evidence="3" id="KW-1185">Reference proteome</keyword>
<feature type="compositionally biased region" description="Basic and acidic residues" evidence="1">
    <location>
        <begin position="39"/>
        <end position="49"/>
    </location>
</feature>
<dbReference type="InterPro" id="IPR004242">
    <property type="entry name" value="Transposase_21"/>
</dbReference>
<accession>A0A8X7MKQ5</accession>
<feature type="region of interest" description="Disordered" evidence="1">
    <location>
        <begin position="679"/>
        <end position="704"/>
    </location>
</feature>
<sequence length="859" mass="96801">MSGSEDEGQGGEPVASDLLLFLGDSAPSDGDDDEESDGNLERYRDHSNSDSDGEEEGRARQPAAAAGGARDRYTRSTHAQDRFNELVDDYDPGPMPRRQGRGLRFQDLTPSEQETVRHLQTWVEVDGTERVYSGFAKRYNDRNPTINILSKKRALTLVKSVTGIEQNEHDMCVNSCIAYVGPNADLDHCPHFRSQQTSSYLFDRGLQSKNTFGTAEHVFQDWPDGEIHQHLLETGLFDDPRYDLFMLSTDGAQMLNKADSDGWIVLLIPLNTPLSSRFKRSSTFVSTIIPGPKSPGDIESFLWPIMQELARAALGYWIWDEAKQEWFLWRAWLVAGCADQPGSTKINGMTGYQGYSGCKTCLMVANYPASRQVVGYFPLRTVGKYAEASWGRTRRQRNIDRPELYDPFNLPLRTNESFAEALQELREALTDAESAEVQRRTGIVQLPLLAFSPCFIHPSFFPPDIFHLFGSNISSIIWTTLNENLPGDPFSFTVEQASLFGQLVEDAGIDLPSCFAASAPRNPFEHAANYKFHEWSSMTYYYLLPFLLSVGAPIAVVEMIGHLVQGVRLTMSNNGVSTRQLASIQEHFSGFVHAWERLFVSDDLSRIHRSSISVHQLLHVATFVYWHGSLRTSSQARCEREIGLAKRSVRSKKAPFPNIANNIVQREHMRVLSIMTESNLAPPGDEEKRMTLSVRPNDNHRPSEEVDDIVMPLLERLVRDRIITVANPFAHPRCKLTLPSGQSIRGTQMDENAKRRCSRFAASGGVYAEAYCFVVIGNEEDELPTKVISPNQAYALAREIGNIETTLGITRGSWTDQWVLVDIKDIVEPIGILELDDYVYILRKPTWYEDEDDEKEDAF</sequence>
<feature type="compositionally biased region" description="Basic and acidic residues" evidence="1">
    <location>
        <begin position="69"/>
        <end position="85"/>
    </location>
</feature>
<dbReference type="Proteomes" id="UP000077684">
    <property type="component" value="Unassembled WGS sequence"/>
</dbReference>